<dbReference type="Proteomes" id="UP000887574">
    <property type="component" value="Unplaced"/>
</dbReference>
<dbReference type="GO" id="GO:0005762">
    <property type="term" value="C:mitochondrial large ribosomal subunit"/>
    <property type="evidence" value="ECO:0007669"/>
    <property type="project" value="TreeGrafter"/>
</dbReference>
<evidence type="ECO:0000256" key="5">
    <source>
        <dbReference type="ARBA" id="ARBA00023274"/>
    </source>
</evidence>
<dbReference type="FunFam" id="3.30.70.330:FF:000284">
    <property type="entry name" value="39S ribosomal protein L23, mitochondrial"/>
    <property type="match status" value="1"/>
</dbReference>
<name>A0A915D053_9BILA</name>
<keyword evidence="5" id="KW-0687">Ribonucleoprotein</keyword>
<evidence type="ECO:0000256" key="6">
    <source>
        <dbReference type="ARBA" id="ARBA00038782"/>
    </source>
</evidence>
<dbReference type="WBParaSite" id="jg14521">
    <property type="protein sequence ID" value="jg14521"/>
    <property type="gene ID" value="jg14521"/>
</dbReference>
<organism evidence="9 10">
    <name type="scientific">Ditylenchus dipsaci</name>
    <dbReference type="NCBI Taxonomy" id="166011"/>
    <lineage>
        <taxon>Eukaryota</taxon>
        <taxon>Metazoa</taxon>
        <taxon>Ecdysozoa</taxon>
        <taxon>Nematoda</taxon>
        <taxon>Chromadorea</taxon>
        <taxon>Rhabditida</taxon>
        <taxon>Tylenchina</taxon>
        <taxon>Tylenchomorpha</taxon>
        <taxon>Sphaerularioidea</taxon>
        <taxon>Anguinidae</taxon>
        <taxon>Anguininae</taxon>
        <taxon>Ditylenchus</taxon>
    </lineage>
</organism>
<protein>
    <recommendedName>
        <fullName evidence="7">Large ribosomal subunit protein uL23m</fullName>
    </recommendedName>
    <alternativeName>
        <fullName evidence="8">39S ribosomal protein L23, mitochondrial</fullName>
    </alternativeName>
</protein>
<dbReference type="PANTHER" id="PTHR12059">
    <property type="entry name" value="RIBOSOMAL PROTEIN L23-RELATED"/>
    <property type="match status" value="1"/>
</dbReference>
<keyword evidence="3" id="KW-0689">Ribosomal protein</keyword>
<dbReference type="AlphaFoldDB" id="A0A915D053"/>
<evidence type="ECO:0000256" key="1">
    <source>
        <dbReference type="ARBA" id="ARBA00004173"/>
    </source>
</evidence>
<dbReference type="PANTHER" id="PTHR12059:SF5">
    <property type="entry name" value="LARGE RIBOSOMAL SUBUNIT PROTEIN UL23M"/>
    <property type="match status" value="1"/>
</dbReference>
<dbReference type="GO" id="GO:0003735">
    <property type="term" value="F:structural constituent of ribosome"/>
    <property type="evidence" value="ECO:0007669"/>
    <property type="project" value="InterPro"/>
</dbReference>
<comment type="similarity">
    <text evidence="2">Belongs to the universal ribosomal protein uL23 family.</text>
</comment>
<dbReference type="InterPro" id="IPR013025">
    <property type="entry name" value="Ribosomal_uL23-like"/>
</dbReference>
<proteinExistence type="inferred from homology"/>
<dbReference type="GO" id="GO:0032543">
    <property type="term" value="P:mitochondrial translation"/>
    <property type="evidence" value="ECO:0007669"/>
    <property type="project" value="TreeGrafter"/>
</dbReference>
<comment type="subunit">
    <text evidence="6">Component of the mitochondrial ribosome large subunit (39S) which comprises a 16S rRNA and about 50 distinct proteins.</text>
</comment>
<evidence type="ECO:0000313" key="9">
    <source>
        <dbReference type="Proteomes" id="UP000887574"/>
    </source>
</evidence>
<dbReference type="Gene3D" id="3.30.70.330">
    <property type="match status" value="1"/>
</dbReference>
<evidence type="ECO:0000313" key="10">
    <source>
        <dbReference type="WBParaSite" id="jg14521"/>
    </source>
</evidence>
<evidence type="ECO:0000256" key="4">
    <source>
        <dbReference type="ARBA" id="ARBA00023128"/>
    </source>
</evidence>
<reference evidence="10" key="1">
    <citation type="submission" date="2022-11" db="UniProtKB">
        <authorList>
            <consortium name="WormBaseParasite"/>
        </authorList>
    </citation>
    <scope>IDENTIFICATION</scope>
</reference>
<accession>A0A915D053</accession>
<evidence type="ECO:0000256" key="8">
    <source>
        <dbReference type="ARBA" id="ARBA00041375"/>
    </source>
</evidence>
<evidence type="ECO:0000256" key="2">
    <source>
        <dbReference type="ARBA" id="ARBA00006700"/>
    </source>
</evidence>
<keyword evidence="4" id="KW-0496">Mitochondrion</keyword>
<dbReference type="InterPro" id="IPR012677">
    <property type="entry name" value="Nucleotide-bd_a/b_plait_sf"/>
</dbReference>
<evidence type="ECO:0000256" key="7">
    <source>
        <dbReference type="ARBA" id="ARBA00039977"/>
    </source>
</evidence>
<evidence type="ECO:0000256" key="3">
    <source>
        <dbReference type="ARBA" id="ARBA00022980"/>
    </source>
</evidence>
<dbReference type="Pfam" id="PF00276">
    <property type="entry name" value="Ribosomal_L23"/>
    <property type="match status" value="1"/>
</dbReference>
<dbReference type="SUPFAM" id="SSF54189">
    <property type="entry name" value="Ribosomal proteins S24e, L23 and L15e"/>
    <property type="match status" value="1"/>
</dbReference>
<keyword evidence="9" id="KW-1185">Reference proteome</keyword>
<comment type="subcellular location">
    <subcellularLocation>
        <location evidence="1">Mitochondrion</location>
    </subcellularLocation>
</comment>
<dbReference type="InterPro" id="IPR012678">
    <property type="entry name" value="Ribosomal_uL23/eL15/eS24_sf"/>
</dbReference>
<sequence>MLMGGFGLSCVRLEKYVDKNPKTLQPGNPQTRVFLPDFWLKLVETPKTGRNQLPKNAAKFEVDLRMSKLDVRQYLEKIYKLPVRDVRTIVEMGEILWESPKDKKYKTARWKDEDKKYAFVFFKKDFVVEFPDIFRVDHAQQEIDRAVEQNSKDPNRRNFEYMNQDRVGVGKMFGV</sequence>